<keyword evidence="1" id="KW-0472">Membrane</keyword>
<keyword evidence="1" id="KW-0812">Transmembrane</keyword>
<evidence type="ECO:0000256" key="1">
    <source>
        <dbReference type="SAM" id="Phobius"/>
    </source>
</evidence>
<keyword evidence="3" id="KW-1185">Reference proteome</keyword>
<reference evidence="2 3" key="1">
    <citation type="submission" date="2019-05" db="EMBL/GenBank/DDBJ databases">
        <title>Another draft genome of Portunus trituberculatus and its Hox gene families provides insights of decapod evolution.</title>
        <authorList>
            <person name="Jeong J.-H."/>
            <person name="Song I."/>
            <person name="Kim S."/>
            <person name="Choi T."/>
            <person name="Kim D."/>
            <person name="Ryu S."/>
            <person name="Kim W."/>
        </authorList>
    </citation>
    <scope>NUCLEOTIDE SEQUENCE [LARGE SCALE GENOMIC DNA]</scope>
    <source>
        <tissue evidence="2">Muscle</tissue>
    </source>
</reference>
<comment type="caution">
    <text evidence="2">The sequence shown here is derived from an EMBL/GenBank/DDBJ whole genome shotgun (WGS) entry which is preliminary data.</text>
</comment>
<dbReference type="AlphaFoldDB" id="A0A5B7G7E5"/>
<name>A0A5B7G7E5_PORTR</name>
<evidence type="ECO:0000313" key="3">
    <source>
        <dbReference type="Proteomes" id="UP000324222"/>
    </source>
</evidence>
<proteinExistence type="predicted"/>
<gene>
    <name evidence="2" type="ORF">E2C01_047371</name>
</gene>
<accession>A0A5B7G7E5</accession>
<dbReference type="EMBL" id="VSRR010011653">
    <property type="protein sequence ID" value="MPC53477.1"/>
    <property type="molecule type" value="Genomic_DNA"/>
</dbReference>
<keyword evidence="1" id="KW-1133">Transmembrane helix</keyword>
<feature type="transmembrane region" description="Helical" evidence="1">
    <location>
        <begin position="12"/>
        <end position="32"/>
    </location>
</feature>
<dbReference type="Proteomes" id="UP000324222">
    <property type="component" value="Unassembled WGS sequence"/>
</dbReference>
<protein>
    <submittedName>
        <fullName evidence="2">Uncharacterized protein</fullName>
    </submittedName>
</protein>
<evidence type="ECO:0000313" key="2">
    <source>
        <dbReference type="EMBL" id="MPC53477.1"/>
    </source>
</evidence>
<organism evidence="2 3">
    <name type="scientific">Portunus trituberculatus</name>
    <name type="common">Swimming crab</name>
    <name type="synonym">Neptunus trituberculatus</name>
    <dbReference type="NCBI Taxonomy" id="210409"/>
    <lineage>
        <taxon>Eukaryota</taxon>
        <taxon>Metazoa</taxon>
        <taxon>Ecdysozoa</taxon>
        <taxon>Arthropoda</taxon>
        <taxon>Crustacea</taxon>
        <taxon>Multicrustacea</taxon>
        <taxon>Malacostraca</taxon>
        <taxon>Eumalacostraca</taxon>
        <taxon>Eucarida</taxon>
        <taxon>Decapoda</taxon>
        <taxon>Pleocyemata</taxon>
        <taxon>Brachyura</taxon>
        <taxon>Eubrachyura</taxon>
        <taxon>Portunoidea</taxon>
        <taxon>Portunidae</taxon>
        <taxon>Portuninae</taxon>
        <taxon>Portunus</taxon>
    </lineage>
</organism>
<sequence length="100" mass="11264">MRLFSPNRHSNQLLGSWVLNYSGFVIFSHHPLRMHSIKLCRFRTADKFSMSKAFKQCGVLIEADKQTADLTEGEVGEKGERGSLFHAYTGAAYGQITLNI</sequence>